<keyword evidence="2" id="KW-0378">Hydrolase</keyword>
<dbReference type="PANTHER" id="PTHR37017">
    <property type="entry name" value="AB HYDROLASE-1 DOMAIN-CONTAINING PROTEIN-RELATED"/>
    <property type="match status" value="1"/>
</dbReference>
<dbReference type="Gene3D" id="3.40.50.1820">
    <property type="entry name" value="alpha/beta hydrolase"/>
    <property type="match status" value="1"/>
</dbReference>
<dbReference type="InterPro" id="IPR029058">
    <property type="entry name" value="AB_hydrolase_fold"/>
</dbReference>
<protein>
    <submittedName>
        <fullName evidence="2">Alpha/beta fold hydrolase</fullName>
    </submittedName>
</protein>
<dbReference type="RefSeq" id="WP_377870810.1">
    <property type="nucleotide sequence ID" value="NZ_JBHMAY010000025.1"/>
</dbReference>
<dbReference type="SUPFAM" id="SSF53474">
    <property type="entry name" value="alpha/beta-Hydrolases"/>
    <property type="match status" value="1"/>
</dbReference>
<sequence>MVTFVLVHGSWHDGSVWNAVVPRLEELGHVAHSPTVAGHGKGVDKAVRHEDCVRSIQRFVVDRDLADVVLVGHSFGGSVIARVAEEIPERVRRLVFWNAFVPRPGTSVEDDLPPHYRELFADLARGSGDNTVMLPFPIWREAFVQDADLDRATAAYRQLSPTPYQPFLDRLDLSRFSRLEIAKSFLNCTDDTALPPGEWGWHPRMSRRLGLHRLVQLPGSHEVVFTRPRLLAEKIVHAGRD</sequence>
<organism evidence="2 3">
    <name type="scientific">Amycolatopsis halotolerans</name>
    <dbReference type="NCBI Taxonomy" id="330083"/>
    <lineage>
        <taxon>Bacteria</taxon>
        <taxon>Bacillati</taxon>
        <taxon>Actinomycetota</taxon>
        <taxon>Actinomycetes</taxon>
        <taxon>Pseudonocardiales</taxon>
        <taxon>Pseudonocardiaceae</taxon>
        <taxon>Amycolatopsis</taxon>
    </lineage>
</organism>
<dbReference type="EMBL" id="JBHRWI010000022">
    <property type="protein sequence ID" value="MFC3512339.1"/>
    <property type="molecule type" value="Genomic_DNA"/>
</dbReference>
<keyword evidence="3" id="KW-1185">Reference proteome</keyword>
<evidence type="ECO:0000259" key="1">
    <source>
        <dbReference type="Pfam" id="PF12697"/>
    </source>
</evidence>
<gene>
    <name evidence="2" type="ORF">ACFORO_19360</name>
</gene>
<accession>A0ABV7QJL0</accession>
<evidence type="ECO:0000313" key="3">
    <source>
        <dbReference type="Proteomes" id="UP001595764"/>
    </source>
</evidence>
<feature type="domain" description="AB hydrolase-1" evidence="1">
    <location>
        <begin position="4"/>
        <end position="233"/>
    </location>
</feature>
<evidence type="ECO:0000313" key="2">
    <source>
        <dbReference type="EMBL" id="MFC3512339.1"/>
    </source>
</evidence>
<dbReference type="Pfam" id="PF12697">
    <property type="entry name" value="Abhydrolase_6"/>
    <property type="match status" value="1"/>
</dbReference>
<reference evidence="3" key="1">
    <citation type="journal article" date="2019" name="Int. J. Syst. Evol. Microbiol.">
        <title>The Global Catalogue of Microorganisms (GCM) 10K type strain sequencing project: providing services to taxonomists for standard genome sequencing and annotation.</title>
        <authorList>
            <consortium name="The Broad Institute Genomics Platform"/>
            <consortium name="The Broad Institute Genome Sequencing Center for Infectious Disease"/>
            <person name="Wu L."/>
            <person name="Ma J."/>
        </authorList>
    </citation>
    <scope>NUCLEOTIDE SEQUENCE [LARGE SCALE GENOMIC DNA]</scope>
    <source>
        <strain evidence="3">CGMCC 4.7682</strain>
    </source>
</reference>
<dbReference type="Proteomes" id="UP001595764">
    <property type="component" value="Unassembled WGS sequence"/>
</dbReference>
<dbReference type="InterPro" id="IPR052897">
    <property type="entry name" value="Sec-Metab_Biosynth_Hydrolase"/>
</dbReference>
<comment type="caution">
    <text evidence="2">The sequence shown here is derived from an EMBL/GenBank/DDBJ whole genome shotgun (WGS) entry which is preliminary data.</text>
</comment>
<dbReference type="InterPro" id="IPR000073">
    <property type="entry name" value="AB_hydrolase_1"/>
</dbReference>
<dbReference type="GO" id="GO:0016787">
    <property type="term" value="F:hydrolase activity"/>
    <property type="evidence" value="ECO:0007669"/>
    <property type="project" value="UniProtKB-KW"/>
</dbReference>
<dbReference type="PANTHER" id="PTHR37017:SF11">
    <property type="entry name" value="ESTERASE_LIPASE_THIOESTERASE DOMAIN-CONTAINING PROTEIN"/>
    <property type="match status" value="1"/>
</dbReference>
<name>A0ABV7QJL0_9PSEU</name>
<proteinExistence type="predicted"/>